<dbReference type="AlphaFoldDB" id="A0A2Z6RZ37"/>
<protein>
    <submittedName>
        <fullName evidence="2">Uncharacterized protein</fullName>
    </submittedName>
</protein>
<sequence>MKWTEEYRPSLSETKKSNNDMGFKSSAQNCKNVGTLIQCGECDKWRVLYSKSKLSSQDKEELAQFLDEIQYTCVNNTLTCNSLIEISYYSSGLFKEALCFNCGVECEEHTNYGEYFPYCEDCNTLNIYPLAEIYLGRLSKSINAIIHKQNLVHKDASSGNFQKQRRTFTVGCPTVATKCFQFSESKKALMKQTIE</sequence>
<evidence type="ECO:0000313" key="3">
    <source>
        <dbReference type="Proteomes" id="UP000247702"/>
    </source>
</evidence>
<keyword evidence="3" id="KW-1185">Reference proteome</keyword>
<evidence type="ECO:0000256" key="1">
    <source>
        <dbReference type="SAM" id="MobiDB-lite"/>
    </source>
</evidence>
<comment type="caution">
    <text evidence="2">The sequence shown here is derived from an EMBL/GenBank/DDBJ whole genome shotgun (WGS) entry which is preliminary data.</text>
</comment>
<proteinExistence type="predicted"/>
<evidence type="ECO:0000313" key="2">
    <source>
        <dbReference type="EMBL" id="GBC01772.1"/>
    </source>
</evidence>
<dbReference type="EMBL" id="BEXD01003691">
    <property type="protein sequence ID" value="GBC01772.1"/>
    <property type="molecule type" value="Genomic_DNA"/>
</dbReference>
<dbReference type="Proteomes" id="UP000247702">
    <property type="component" value="Unassembled WGS sequence"/>
</dbReference>
<name>A0A2Z6RZ37_9GLOM</name>
<organism evidence="2 3">
    <name type="scientific">Rhizophagus clarus</name>
    <dbReference type="NCBI Taxonomy" id="94130"/>
    <lineage>
        <taxon>Eukaryota</taxon>
        <taxon>Fungi</taxon>
        <taxon>Fungi incertae sedis</taxon>
        <taxon>Mucoromycota</taxon>
        <taxon>Glomeromycotina</taxon>
        <taxon>Glomeromycetes</taxon>
        <taxon>Glomerales</taxon>
        <taxon>Glomeraceae</taxon>
        <taxon>Rhizophagus</taxon>
    </lineage>
</organism>
<feature type="region of interest" description="Disordered" evidence="1">
    <location>
        <begin position="1"/>
        <end position="20"/>
    </location>
</feature>
<feature type="compositionally biased region" description="Basic and acidic residues" evidence="1">
    <location>
        <begin position="1"/>
        <end position="18"/>
    </location>
</feature>
<accession>A0A2Z6RZ37</accession>
<reference evidence="2 3" key="1">
    <citation type="submission" date="2017-11" db="EMBL/GenBank/DDBJ databases">
        <title>The genome of Rhizophagus clarus HR1 reveals common genetic basis of auxotrophy among arbuscular mycorrhizal fungi.</title>
        <authorList>
            <person name="Kobayashi Y."/>
        </authorList>
    </citation>
    <scope>NUCLEOTIDE SEQUENCE [LARGE SCALE GENOMIC DNA]</scope>
    <source>
        <strain evidence="2 3">HR1</strain>
    </source>
</reference>
<gene>
    <name evidence="2" type="ORF">RclHR1_04320013</name>
</gene>